<comment type="caution">
    <text evidence="3">The sequence shown here is derived from an EMBL/GenBank/DDBJ whole genome shotgun (WGS) entry which is preliminary data.</text>
</comment>
<proteinExistence type="inferred from homology"/>
<evidence type="ECO:0000256" key="1">
    <source>
        <dbReference type="ARBA" id="ARBA00008635"/>
    </source>
</evidence>
<dbReference type="InterPro" id="IPR034660">
    <property type="entry name" value="DinB/YfiT-like"/>
</dbReference>
<dbReference type="PANTHER" id="PTHR37302:SF3">
    <property type="entry name" value="DAMAGE-INDUCIBLE PROTEIN DINB"/>
    <property type="match status" value="1"/>
</dbReference>
<dbReference type="Pfam" id="PF05163">
    <property type="entry name" value="DinB"/>
    <property type="match status" value="1"/>
</dbReference>
<dbReference type="InterPro" id="IPR007837">
    <property type="entry name" value="DinB"/>
</dbReference>
<evidence type="ECO:0000256" key="2">
    <source>
        <dbReference type="ARBA" id="ARBA00022723"/>
    </source>
</evidence>
<dbReference type="SUPFAM" id="SSF109854">
    <property type="entry name" value="DinB/YfiT-like putative metalloenzymes"/>
    <property type="match status" value="1"/>
</dbReference>
<reference evidence="3 4" key="1">
    <citation type="submission" date="2021-03" db="EMBL/GenBank/DDBJ databases">
        <title>Antimicrobial resistance genes in bacteria isolated from Japanese honey, and their potential for conferring macrolide and lincosamide resistance in the American foulbrood pathogen Paenibacillus larvae.</title>
        <authorList>
            <person name="Okamoto M."/>
            <person name="Kumagai M."/>
            <person name="Kanamori H."/>
            <person name="Takamatsu D."/>
        </authorList>
    </citation>
    <scope>NUCLEOTIDE SEQUENCE [LARGE SCALE GENOMIC DNA]</scope>
    <source>
        <strain evidence="3 4">J21TS3</strain>
    </source>
</reference>
<keyword evidence="2" id="KW-0479">Metal-binding</keyword>
<protein>
    <submittedName>
        <fullName evidence="3">DNA damage-inducible protein DinB</fullName>
    </submittedName>
</protein>
<name>A0ABQ4M094_9BACL</name>
<evidence type="ECO:0000313" key="3">
    <source>
        <dbReference type="EMBL" id="GIO68955.1"/>
    </source>
</evidence>
<gene>
    <name evidence="3" type="ORF">J21TS3_37760</name>
</gene>
<dbReference type="EMBL" id="BORW01000024">
    <property type="protein sequence ID" value="GIO68955.1"/>
    <property type="molecule type" value="Genomic_DNA"/>
</dbReference>
<dbReference type="PANTHER" id="PTHR37302">
    <property type="entry name" value="SLR1116 PROTEIN"/>
    <property type="match status" value="1"/>
</dbReference>
<dbReference type="Gene3D" id="1.20.120.450">
    <property type="entry name" value="dinb family like domain"/>
    <property type="match status" value="1"/>
</dbReference>
<evidence type="ECO:0000313" key="4">
    <source>
        <dbReference type="Proteomes" id="UP000680638"/>
    </source>
</evidence>
<accession>A0ABQ4M094</accession>
<sequence length="172" mass="19667">MEGSGSLKTWFEYNWQVRDEWFEVFGGLPAGELAKERTGGVGSILRTLFHIVDVELSWIRAIEGMEDWEPRFEDYASLEKIRMLSEDCRGQIKDILSKVNAEKERTVVRVPWHAEPLVYGEVLRHVIAHEIHHVGQLSVWAKELGIKRVSANVIGRGLGETLLQEPSARTLF</sequence>
<keyword evidence="4" id="KW-1185">Reference proteome</keyword>
<dbReference type="Proteomes" id="UP000680638">
    <property type="component" value="Unassembled WGS sequence"/>
</dbReference>
<organism evidence="3 4">
    <name type="scientific">Paenibacillus cookii</name>
    <dbReference type="NCBI Taxonomy" id="157839"/>
    <lineage>
        <taxon>Bacteria</taxon>
        <taxon>Bacillati</taxon>
        <taxon>Bacillota</taxon>
        <taxon>Bacilli</taxon>
        <taxon>Bacillales</taxon>
        <taxon>Paenibacillaceae</taxon>
        <taxon>Paenibacillus</taxon>
    </lineage>
</organism>
<comment type="similarity">
    <text evidence="1">Belongs to the DinB family.</text>
</comment>